<dbReference type="EMBL" id="RQGG01000051">
    <property type="protein sequence ID" value="TGL46770.1"/>
    <property type="molecule type" value="Genomic_DNA"/>
</dbReference>
<reference evidence="1" key="1">
    <citation type="journal article" date="2019" name="PLoS Negl. Trop. Dis.">
        <title>Revisiting the worldwide diversity of Leptospira species in the environment.</title>
        <authorList>
            <person name="Vincent A.T."/>
            <person name="Schiettekatte O."/>
            <person name="Bourhy P."/>
            <person name="Veyrier F.J."/>
            <person name="Picardeau M."/>
        </authorList>
    </citation>
    <scope>NUCLEOTIDE SEQUENCE [LARGE SCALE GENOMIC DNA]</scope>
    <source>
        <strain evidence="1">201702454</strain>
    </source>
</reference>
<accession>A0A4R9JKK7</accession>
<keyword evidence="2" id="KW-1185">Reference proteome</keyword>
<dbReference type="OrthoDB" id="246387at2"/>
<organism evidence="1 2">
    <name type="scientific">Leptospira kemamanensis</name>
    <dbReference type="NCBI Taxonomy" id="2484942"/>
    <lineage>
        <taxon>Bacteria</taxon>
        <taxon>Pseudomonadati</taxon>
        <taxon>Spirochaetota</taxon>
        <taxon>Spirochaetia</taxon>
        <taxon>Leptospirales</taxon>
        <taxon>Leptospiraceae</taxon>
        <taxon>Leptospira</taxon>
    </lineage>
</organism>
<gene>
    <name evidence="1" type="ORF">EHQ59_17185</name>
</gene>
<evidence type="ECO:0008006" key="3">
    <source>
        <dbReference type="Google" id="ProtNLM"/>
    </source>
</evidence>
<name>A0A4R9JKK7_9LEPT</name>
<comment type="caution">
    <text evidence="1">The sequence shown here is derived from an EMBL/GenBank/DDBJ whole genome shotgun (WGS) entry which is preliminary data.</text>
</comment>
<dbReference type="RefSeq" id="WP_135621177.1">
    <property type="nucleotide sequence ID" value="NZ_RQGG01000051.1"/>
</dbReference>
<dbReference type="Proteomes" id="UP000297609">
    <property type="component" value="Unassembled WGS sequence"/>
</dbReference>
<sequence length="333" mass="36342">MNDKNLKKTSFVCLFLFSLVLGFHCRVNPNPKGSLLDPFTAEGLLSTLIYNDSLNPGPTRDWTTITSPFGTTDPIDSALFDQIGATTYSIYIRNTNLSTRLYSSTNGISYSQLGVQINNTNTNIFAAFTGRSQLSNYHSLNLGGAWTANALISGFCMIKYNTASAYILGDGFVDRTIDSGNSINTISNSPAYPSRTSGSCLYANGKAYLLGGKNGSSNLFDLWESTDGISWTLITDRVKQTSGGGINRPCNAIQDTNDISVLGMVYSDMTTYKFHIVFNNLALLQSNDGKTWTCTNPSLNFNSGFNSIVNRAVLIGKRLFVYGQPDNVYTDLE</sequence>
<protein>
    <recommendedName>
        <fullName evidence="3">Galactose oxidase</fullName>
    </recommendedName>
</protein>
<evidence type="ECO:0000313" key="2">
    <source>
        <dbReference type="Proteomes" id="UP000297609"/>
    </source>
</evidence>
<dbReference type="AlphaFoldDB" id="A0A4R9JKK7"/>
<evidence type="ECO:0000313" key="1">
    <source>
        <dbReference type="EMBL" id="TGL46770.1"/>
    </source>
</evidence>
<proteinExistence type="predicted"/>
<dbReference type="SUPFAM" id="SSF110296">
    <property type="entry name" value="Oligoxyloglucan reducing end-specific cellobiohydrolase"/>
    <property type="match status" value="1"/>
</dbReference>